<protein>
    <submittedName>
        <fullName evidence="1">Uncharacterized protein</fullName>
    </submittedName>
</protein>
<accession>A0AAV9W7Y0</accession>
<dbReference type="AlphaFoldDB" id="A0AAV9W7Y0"/>
<dbReference type="EMBL" id="JAVHJL010000005">
    <property type="protein sequence ID" value="KAK6503330.1"/>
    <property type="molecule type" value="Genomic_DNA"/>
</dbReference>
<dbReference type="Proteomes" id="UP001370758">
    <property type="component" value="Unassembled WGS sequence"/>
</dbReference>
<reference evidence="1 2" key="1">
    <citation type="submission" date="2023-08" db="EMBL/GenBank/DDBJ databases">
        <authorList>
            <person name="Palmer J.M."/>
        </authorList>
    </citation>
    <scope>NUCLEOTIDE SEQUENCE [LARGE SCALE GENOMIC DNA]</scope>
    <source>
        <strain evidence="1 2">TWF481</strain>
    </source>
</reference>
<gene>
    <name evidence="1" type="ORF">TWF481_008353</name>
</gene>
<keyword evidence="2" id="KW-1185">Reference proteome</keyword>
<comment type="caution">
    <text evidence="1">The sequence shown here is derived from an EMBL/GenBank/DDBJ whole genome shotgun (WGS) entry which is preliminary data.</text>
</comment>
<evidence type="ECO:0000313" key="2">
    <source>
        <dbReference type="Proteomes" id="UP001370758"/>
    </source>
</evidence>
<proteinExistence type="predicted"/>
<sequence>MDWNPKVPGDIFGRAEAALKTWEHRSPRQPLVRWEWNPSPFSEAENFNRGTRHSHGVPSHLADVASIKPIDYPLFHRQTLTPCNACHRAKN</sequence>
<evidence type="ECO:0000313" key="1">
    <source>
        <dbReference type="EMBL" id="KAK6503330.1"/>
    </source>
</evidence>
<name>A0AAV9W7Y0_9PEZI</name>
<organism evidence="1 2">
    <name type="scientific">Arthrobotrys musiformis</name>
    <dbReference type="NCBI Taxonomy" id="47236"/>
    <lineage>
        <taxon>Eukaryota</taxon>
        <taxon>Fungi</taxon>
        <taxon>Dikarya</taxon>
        <taxon>Ascomycota</taxon>
        <taxon>Pezizomycotina</taxon>
        <taxon>Orbiliomycetes</taxon>
        <taxon>Orbiliales</taxon>
        <taxon>Orbiliaceae</taxon>
        <taxon>Arthrobotrys</taxon>
    </lineage>
</organism>